<gene>
    <name evidence="2" type="ORF">BCR33DRAFT_792547</name>
</gene>
<dbReference type="Proteomes" id="UP000193642">
    <property type="component" value="Unassembled WGS sequence"/>
</dbReference>
<protein>
    <submittedName>
        <fullName evidence="2">Uncharacterized protein</fullName>
    </submittedName>
</protein>
<sequence length="402" mass="44144">MTDMFTLLVKMADIAKSVFYITYPGGLMFGYSWTAENTFVLVNPHHLPTSEVLIAIKKWDQDGLTNYVWNVDSNGNKIGIPDNHGTSIDNNNTLYYGPNGSSGASINFSDTNWHGFSNLNLISGRLWKTSLRVTVNQVTKEKVIAGNDMTMDFLSDKLETIVKGAPYPVTIDVIEISTGFVVASWPPVQAIATDGSRILLFNEIVNPILQDFSRYVGNDSLSNLAASINVRSGNYSQKVLIERYVNGSKYYLQLNVVEYGTQQLLTLLYLNTDDFNAQVIDTSTKTGYMIGGIIAAFTLGGALFAITITRQLDLVSNQINLLKQLKFSEVLDKESGVKSRSFVLELARLQEAFQEMVTVFADTLKTSNTLRSSGRATSTSGITSLHQGVCMSKSAPSLPGNT</sequence>
<keyword evidence="1" id="KW-0472">Membrane</keyword>
<keyword evidence="3" id="KW-1185">Reference proteome</keyword>
<keyword evidence="1" id="KW-1133">Transmembrane helix</keyword>
<dbReference type="AlphaFoldDB" id="A0A1Y2B7B2"/>
<evidence type="ECO:0000313" key="3">
    <source>
        <dbReference type="Proteomes" id="UP000193642"/>
    </source>
</evidence>
<feature type="transmembrane region" description="Helical" evidence="1">
    <location>
        <begin position="288"/>
        <end position="308"/>
    </location>
</feature>
<evidence type="ECO:0000313" key="2">
    <source>
        <dbReference type="EMBL" id="ORY30731.1"/>
    </source>
</evidence>
<reference evidence="2 3" key="1">
    <citation type="submission" date="2016-07" db="EMBL/GenBank/DDBJ databases">
        <title>Pervasive Adenine N6-methylation of Active Genes in Fungi.</title>
        <authorList>
            <consortium name="DOE Joint Genome Institute"/>
            <person name="Mondo S.J."/>
            <person name="Dannebaum R.O."/>
            <person name="Kuo R.C."/>
            <person name="Labutti K."/>
            <person name="Haridas S."/>
            <person name="Kuo A."/>
            <person name="Salamov A."/>
            <person name="Ahrendt S.R."/>
            <person name="Lipzen A."/>
            <person name="Sullivan W."/>
            <person name="Andreopoulos W.B."/>
            <person name="Clum A."/>
            <person name="Lindquist E."/>
            <person name="Daum C."/>
            <person name="Ramamoorthy G.K."/>
            <person name="Gryganskyi A."/>
            <person name="Culley D."/>
            <person name="Magnuson J.K."/>
            <person name="James T.Y."/>
            <person name="O'Malley M.A."/>
            <person name="Stajich J.E."/>
            <person name="Spatafora J.W."/>
            <person name="Visel A."/>
            <person name="Grigoriev I.V."/>
        </authorList>
    </citation>
    <scope>NUCLEOTIDE SEQUENCE [LARGE SCALE GENOMIC DNA]</scope>
    <source>
        <strain evidence="2 3">JEL800</strain>
    </source>
</reference>
<dbReference type="OrthoDB" id="2115686at2759"/>
<organism evidence="2 3">
    <name type="scientific">Rhizoclosmatium globosum</name>
    <dbReference type="NCBI Taxonomy" id="329046"/>
    <lineage>
        <taxon>Eukaryota</taxon>
        <taxon>Fungi</taxon>
        <taxon>Fungi incertae sedis</taxon>
        <taxon>Chytridiomycota</taxon>
        <taxon>Chytridiomycota incertae sedis</taxon>
        <taxon>Chytridiomycetes</taxon>
        <taxon>Chytridiales</taxon>
        <taxon>Chytriomycetaceae</taxon>
        <taxon>Rhizoclosmatium</taxon>
    </lineage>
</organism>
<keyword evidence="1" id="KW-0812">Transmembrane</keyword>
<dbReference type="EMBL" id="MCGO01000081">
    <property type="protein sequence ID" value="ORY30731.1"/>
    <property type="molecule type" value="Genomic_DNA"/>
</dbReference>
<comment type="caution">
    <text evidence="2">The sequence shown here is derived from an EMBL/GenBank/DDBJ whole genome shotgun (WGS) entry which is preliminary data.</text>
</comment>
<evidence type="ECO:0000256" key="1">
    <source>
        <dbReference type="SAM" id="Phobius"/>
    </source>
</evidence>
<proteinExistence type="predicted"/>
<name>A0A1Y2B7B2_9FUNG</name>
<accession>A0A1Y2B7B2</accession>